<dbReference type="Proteomes" id="UP000243985">
    <property type="component" value="Unassembled WGS sequence"/>
</dbReference>
<dbReference type="GeneID" id="84581335"/>
<organism evidence="1 2">
    <name type="scientific">Capnocytophaga leadbetteri</name>
    <dbReference type="NCBI Taxonomy" id="327575"/>
    <lineage>
        <taxon>Bacteria</taxon>
        <taxon>Pseudomonadati</taxon>
        <taxon>Bacteroidota</taxon>
        <taxon>Flavobacteriia</taxon>
        <taxon>Flavobacteriales</taxon>
        <taxon>Flavobacteriaceae</taxon>
        <taxon>Capnocytophaga</taxon>
    </lineage>
</organism>
<dbReference type="AlphaFoldDB" id="A0A2T5XSF5"/>
<dbReference type="EMBL" id="QBKG01000015">
    <property type="protein sequence ID" value="PTX03159.1"/>
    <property type="molecule type" value="Genomic_DNA"/>
</dbReference>
<sequence>MKTDTQIKFDTIIKEGFTPLLKPLSFKKKALNYYRQLGEVGHIINIQKSIYSYRNHIKFRINTGIFEPKFWSVSHTGQAPDYPTEPVCLIRKTINDLRGRKDLWYEIHNYTDEQKLIKEVQEDIQNYILPFFEQLDSAQKILSALEKDSTLLGISFDLLILYGEYELREKAQAVYNQLLQKVNPLAKPTLEGYAKKYGLKKINE</sequence>
<accession>A0A2T5XSF5</accession>
<evidence type="ECO:0000313" key="1">
    <source>
        <dbReference type="EMBL" id="PTX03159.1"/>
    </source>
</evidence>
<proteinExistence type="predicted"/>
<name>A0A2T5XSF5_9FLAO</name>
<comment type="caution">
    <text evidence="1">The sequence shown here is derived from an EMBL/GenBank/DDBJ whole genome shotgun (WGS) entry which is preliminary data.</text>
</comment>
<protein>
    <submittedName>
        <fullName evidence="1">Uncharacterized protein DUF4304</fullName>
    </submittedName>
</protein>
<evidence type="ECO:0000313" key="2">
    <source>
        <dbReference type="Proteomes" id="UP000243985"/>
    </source>
</evidence>
<reference evidence="1 2" key="1">
    <citation type="submission" date="2018-04" db="EMBL/GenBank/DDBJ databases">
        <title>Genomic Encyclopedia of Archaeal and Bacterial Type Strains, Phase II (KMG-II): from individual species to whole genera.</title>
        <authorList>
            <person name="Goeker M."/>
        </authorList>
    </citation>
    <scope>NUCLEOTIDE SEQUENCE [LARGE SCALE GENOMIC DNA]</scope>
    <source>
        <strain evidence="1 2">DSM 22902</strain>
    </source>
</reference>
<dbReference type="RefSeq" id="WP_107782664.1">
    <property type="nucleotide sequence ID" value="NZ_QBKG01000015.1"/>
</dbReference>
<dbReference type="InterPro" id="IPR025412">
    <property type="entry name" value="DUF4304"/>
</dbReference>
<gene>
    <name evidence="1" type="ORF">C8P65_1159</name>
</gene>
<dbReference type="Pfam" id="PF14137">
    <property type="entry name" value="DUF4304"/>
    <property type="match status" value="1"/>
</dbReference>